<comment type="similarity">
    <text evidence="3">Belongs to the acetyltransferase family. RimJ subfamily.</text>
</comment>
<dbReference type="InterPro" id="IPR051531">
    <property type="entry name" value="N-acetyltransferase"/>
</dbReference>
<keyword evidence="2" id="KW-0012">Acyltransferase</keyword>
<evidence type="ECO:0000256" key="1">
    <source>
        <dbReference type="ARBA" id="ARBA00022679"/>
    </source>
</evidence>
<name>A0ABT4YWR8_9VIBR</name>
<accession>A0ABT4YWR8</accession>
<comment type="caution">
    <text evidence="5">The sequence shown here is derived from an EMBL/GenBank/DDBJ whole genome shotgun (WGS) entry which is preliminary data.</text>
</comment>
<gene>
    <name evidence="5" type="ORF">PGX00_21080</name>
</gene>
<keyword evidence="6" id="KW-1185">Reference proteome</keyword>
<dbReference type="PANTHER" id="PTHR43792">
    <property type="entry name" value="GNAT FAMILY, PUTATIVE (AFU_ORTHOLOGUE AFUA_3G00765)-RELATED-RELATED"/>
    <property type="match status" value="1"/>
</dbReference>
<dbReference type="SUPFAM" id="SSF55729">
    <property type="entry name" value="Acyl-CoA N-acyltransferases (Nat)"/>
    <property type="match status" value="1"/>
</dbReference>
<dbReference type="InterPro" id="IPR000182">
    <property type="entry name" value="GNAT_dom"/>
</dbReference>
<dbReference type="EMBL" id="JAQLOI010000003">
    <property type="protein sequence ID" value="MDB1126019.1"/>
    <property type="molecule type" value="Genomic_DNA"/>
</dbReference>
<proteinExistence type="inferred from homology"/>
<dbReference type="Proteomes" id="UP001210678">
    <property type="component" value="Unassembled WGS sequence"/>
</dbReference>
<dbReference type="Pfam" id="PF13302">
    <property type="entry name" value="Acetyltransf_3"/>
    <property type="match status" value="1"/>
</dbReference>
<dbReference type="CDD" id="cd04301">
    <property type="entry name" value="NAT_SF"/>
    <property type="match status" value="1"/>
</dbReference>
<evidence type="ECO:0000259" key="4">
    <source>
        <dbReference type="PROSITE" id="PS51186"/>
    </source>
</evidence>
<dbReference type="PROSITE" id="PS51186">
    <property type="entry name" value="GNAT"/>
    <property type="match status" value="1"/>
</dbReference>
<dbReference type="PANTHER" id="PTHR43792:SF8">
    <property type="entry name" value="[RIBOSOMAL PROTEIN US5]-ALANINE N-ACETYLTRANSFERASE"/>
    <property type="match status" value="1"/>
</dbReference>
<evidence type="ECO:0000313" key="5">
    <source>
        <dbReference type="EMBL" id="MDB1126019.1"/>
    </source>
</evidence>
<evidence type="ECO:0000256" key="3">
    <source>
        <dbReference type="ARBA" id="ARBA00038502"/>
    </source>
</evidence>
<dbReference type="RefSeq" id="WP_272140262.1">
    <property type="nucleotide sequence ID" value="NZ_JAQLOI010000003.1"/>
</dbReference>
<reference evidence="5 6" key="1">
    <citation type="submission" date="2023-01" db="EMBL/GenBank/DDBJ databases">
        <title>Vibrio sp. KJ40-1 sp.nov, isolated from marine algae.</title>
        <authorList>
            <person name="Butt M."/>
            <person name="Kim J.M.J."/>
            <person name="Jeon C.O.C."/>
        </authorList>
    </citation>
    <scope>NUCLEOTIDE SEQUENCE [LARGE SCALE GENOMIC DNA]</scope>
    <source>
        <strain evidence="5 6">KJ40-1</strain>
    </source>
</reference>
<evidence type="ECO:0000313" key="6">
    <source>
        <dbReference type="Proteomes" id="UP001210678"/>
    </source>
</evidence>
<keyword evidence="1" id="KW-0808">Transferase</keyword>
<feature type="domain" description="N-acetyltransferase" evidence="4">
    <location>
        <begin position="2"/>
        <end position="131"/>
    </location>
</feature>
<protein>
    <submittedName>
        <fullName evidence="5">GNAT family N-acetyltransferase</fullName>
    </submittedName>
</protein>
<dbReference type="InterPro" id="IPR016181">
    <property type="entry name" value="Acyl_CoA_acyltransferase"/>
</dbReference>
<evidence type="ECO:0000256" key="2">
    <source>
        <dbReference type="ARBA" id="ARBA00023315"/>
    </source>
</evidence>
<sequence length="131" mass="14765">MINIRTLSVGDLSDVQRYASNPELSKMSYIPSPYPENGAEEWYKFIRPKINANQVIVYVVEFLNEFAGIVTLNGFSKEERRTNIDYWIRADLQGKGIGTSAVEKVINLAVELGITHFNSGCLARNMGSKKF</sequence>
<organism evidence="5 6">
    <name type="scientific">Vibrio algarum</name>
    <dbReference type="NCBI Taxonomy" id="3020714"/>
    <lineage>
        <taxon>Bacteria</taxon>
        <taxon>Pseudomonadati</taxon>
        <taxon>Pseudomonadota</taxon>
        <taxon>Gammaproteobacteria</taxon>
        <taxon>Vibrionales</taxon>
        <taxon>Vibrionaceae</taxon>
        <taxon>Vibrio</taxon>
    </lineage>
</organism>
<dbReference type="Gene3D" id="3.40.630.30">
    <property type="match status" value="1"/>
</dbReference>